<evidence type="ECO:0000313" key="3">
    <source>
        <dbReference type="Proteomes" id="UP001218218"/>
    </source>
</evidence>
<comment type="caution">
    <text evidence="2">The sequence shown here is derived from an EMBL/GenBank/DDBJ whole genome shotgun (WGS) entry which is preliminary data.</text>
</comment>
<keyword evidence="1" id="KW-0812">Transmembrane</keyword>
<organism evidence="2 3">
    <name type="scientific">Mycena albidolilacea</name>
    <dbReference type="NCBI Taxonomy" id="1033008"/>
    <lineage>
        <taxon>Eukaryota</taxon>
        <taxon>Fungi</taxon>
        <taxon>Dikarya</taxon>
        <taxon>Basidiomycota</taxon>
        <taxon>Agaricomycotina</taxon>
        <taxon>Agaricomycetes</taxon>
        <taxon>Agaricomycetidae</taxon>
        <taxon>Agaricales</taxon>
        <taxon>Marasmiineae</taxon>
        <taxon>Mycenaceae</taxon>
        <taxon>Mycena</taxon>
    </lineage>
</organism>
<dbReference type="AlphaFoldDB" id="A0AAD7AA03"/>
<sequence length="116" mass="12912">MGDISTSILFSGLALVAGNAFPYILLGLGAASFTLYAADRQTPSAKLGRVEDAIIATEKIQQHAKTNGARDQVKWMDYKRRLLDAKVSVSNIQTRLLEARSVKTWREYLEKVKEIL</sequence>
<gene>
    <name evidence="2" type="ORF">DFH08DRAFT_804776</name>
</gene>
<proteinExistence type="predicted"/>
<dbReference type="EMBL" id="JARIHO010000011">
    <property type="protein sequence ID" value="KAJ7353193.1"/>
    <property type="molecule type" value="Genomic_DNA"/>
</dbReference>
<name>A0AAD7AA03_9AGAR</name>
<keyword evidence="1" id="KW-1133">Transmembrane helix</keyword>
<feature type="transmembrane region" description="Helical" evidence="1">
    <location>
        <begin position="20"/>
        <end position="38"/>
    </location>
</feature>
<protein>
    <submittedName>
        <fullName evidence="2">Uncharacterized protein</fullName>
    </submittedName>
</protein>
<evidence type="ECO:0000256" key="1">
    <source>
        <dbReference type="SAM" id="Phobius"/>
    </source>
</evidence>
<keyword evidence="1" id="KW-0472">Membrane</keyword>
<keyword evidence="3" id="KW-1185">Reference proteome</keyword>
<dbReference type="Proteomes" id="UP001218218">
    <property type="component" value="Unassembled WGS sequence"/>
</dbReference>
<reference evidence="2" key="1">
    <citation type="submission" date="2023-03" db="EMBL/GenBank/DDBJ databases">
        <title>Massive genome expansion in bonnet fungi (Mycena s.s.) driven by repeated elements and novel gene families across ecological guilds.</title>
        <authorList>
            <consortium name="Lawrence Berkeley National Laboratory"/>
            <person name="Harder C.B."/>
            <person name="Miyauchi S."/>
            <person name="Viragh M."/>
            <person name="Kuo A."/>
            <person name="Thoen E."/>
            <person name="Andreopoulos B."/>
            <person name="Lu D."/>
            <person name="Skrede I."/>
            <person name="Drula E."/>
            <person name="Henrissat B."/>
            <person name="Morin E."/>
            <person name="Kohler A."/>
            <person name="Barry K."/>
            <person name="LaButti K."/>
            <person name="Morin E."/>
            <person name="Salamov A."/>
            <person name="Lipzen A."/>
            <person name="Mereny Z."/>
            <person name="Hegedus B."/>
            <person name="Baldrian P."/>
            <person name="Stursova M."/>
            <person name="Weitz H."/>
            <person name="Taylor A."/>
            <person name="Grigoriev I.V."/>
            <person name="Nagy L.G."/>
            <person name="Martin F."/>
            <person name="Kauserud H."/>
        </authorList>
    </citation>
    <scope>NUCLEOTIDE SEQUENCE</scope>
    <source>
        <strain evidence="2">CBHHK002</strain>
    </source>
</reference>
<accession>A0AAD7AA03</accession>
<evidence type="ECO:0000313" key="2">
    <source>
        <dbReference type="EMBL" id="KAJ7353193.1"/>
    </source>
</evidence>